<dbReference type="AlphaFoldDB" id="A0A8S4R4A7"/>
<evidence type="ECO:0000313" key="2">
    <source>
        <dbReference type="Proteomes" id="UP000838756"/>
    </source>
</evidence>
<protein>
    <submittedName>
        <fullName evidence="1">Jg19707 protein</fullName>
    </submittedName>
</protein>
<organism evidence="1 2">
    <name type="scientific">Pararge aegeria aegeria</name>
    <dbReference type="NCBI Taxonomy" id="348720"/>
    <lineage>
        <taxon>Eukaryota</taxon>
        <taxon>Metazoa</taxon>
        <taxon>Ecdysozoa</taxon>
        <taxon>Arthropoda</taxon>
        <taxon>Hexapoda</taxon>
        <taxon>Insecta</taxon>
        <taxon>Pterygota</taxon>
        <taxon>Neoptera</taxon>
        <taxon>Endopterygota</taxon>
        <taxon>Lepidoptera</taxon>
        <taxon>Glossata</taxon>
        <taxon>Ditrysia</taxon>
        <taxon>Papilionoidea</taxon>
        <taxon>Nymphalidae</taxon>
        <taxon>Satyrinae</taxon>
        <taxon>Satyrini</taxon>
        <taxon>Parargina</taxon>
        <taxon>Pararge</taxon>
    </lineage>
</organism>
<proteinExistence type="predicted"/>
<name>A0A8S4R4A7_9NEOP</name>
<comment type="caution">
    <text evidence="1">The sequence shown here is derived from an EMBL/GenBank/DDBJ whole genome shotgun (WGS) entry which is preliminary data.</text>
</comment>
<keyword evidence="2" id="KW-1185">Reference proteome</keyword>
<gene>
    <name evidence="1" type="primary">jg19707</name>
    <name evidence="1" type="ORF">PAEG_LOCUS9008</name>
</gene>
<dbReference type="EMBL" id="CAKXAJ010024725">
    <property type="protein sequence ID" value="CAH2229572.1"/>
    <property type="molecule type" value="Genomic_DNA"/>
</dbReference>
<sequence length="234" mass="27430">MVFCYKIITESPSRSRCVSPRKASPVGRFPLQNTVSSLVASFDYETDKGDIWDAIPDRDWRLLAALARKREEDIERERLAEQFQKMWLKEKEEREMVETESSEQYKKYLCKKRCREQSYHEYKRMMRKAEQHAKTGQLVSCIRHKEQRAADMLAWRENRKRLAITNALSSWETSLIRQEAEAVEAAKRATFAAHNALKDARSVRISKIKDSRTLRARQLAALTAQMREAVRMAT</sequence>
<evidence type="ECO:0000313" key="1">
    <source>
        <dbReference type="EMBL" id="CAH2229572.1"/>
    </source>
</evidence>
<dbReference type="Proteomes" id="UP000838756">
    <property type="component" value="Unassembled WGS sequence"/>
</dbReference>
<accession>A0A8S4R4A7</accession>
<reference evidence="1" key="1">
    <citation type="submission" date="2022-03" db="EMBL/GenBank/DDBJ databases">
        <authorList>
            <person name="Lindestad O."/>
        </authorList>
    </citation>
    <scope>NUCLEOTIDE SEQUENCE</scope>
</reference>
<dbReference type="OrthoDB" id="7474945at2759"/>